<protein>
    <submittedName>
        <fullName evidence="2">Uncharacterized protein</fullName>
    </submittedName>
</protein>
<sequence length="54" mass="6217">MRSIDWATSHFLLVIGWSMHRSLARSPLPQEVLSLGSRAHPEHFSWTLYLTSPL</sequence>
<evidence type="ECO:0000313" key="3">
    <source>
        <dbReference type="Proteomes" id="UP000053573"/>
    </source>
</evidence>
<keyword evidence="1" id="KW-0732">Signal</keyword>
<dbReference type="EMBL" id="LDEV01002482">
    <property type="protein sequence ID" value="KLJ08959.1"/>
    <property type="molecule type" value="Genomic_DNA"/>
</dbReference>
<keyword evidence="3" id="KW-1185">Reference proteome</keyword>
<gene>
    <name evidence="2" type="ORF">EMPG_15617</name>
</gene>
<proteinExistence type="predicted"/>
<name>A0A0H1BBY9_9EURO</name>
<accession>A0A0H1BBY9</accession>
<evidence type="ECO:0000256" key="1">
    <source>
        <dbReference type="SAM" id="SignalP"/>
    </source>
</evidence>
<evidence type="ECO:0000313" key="2">
    <source>
        <dbReference type="EMBL" id="KLJ08959.1"/>
    </source>
</evidence>
<dbReference type="AlphaFoldDB" id="A0A0H1BBY9"/>
<feature type="chain" id="PRO_5005199573" evidence="1">
    <location>
        <begin position="25"/>
        <end position="54"/>
    </location>
</feature>
<comment type="caution">
    <text evidence="2">The sequence shown here is derived from an EMBL/GenBank/DDBJ whole genome shotgun (WGS) entry which is preliminary data.</text>
</comment>
<dbReference type="Proteomes" id="UP000053573">
    <property type="component" value="Unassembled WGS sequence"/>
</dbReference>
<organism evidence="2 3">
    <name type="scientific">Blastomyces silverae</name>
    <dbReference type="NCBI Taxonomy" id="2060906"/>
    <lineage>
        <taxon>Eukaryota</taxon>
        <taxon>Fungi</taxon>
        <taxon>Dikarya</taxon>
        <taxon>Ascomycota</taxon>
        <taxon>Pezizomycotina</taxon>
        <taxon>Eurotiomycetes</taxon>
        <taxon>Eurotiomycetidae</taxon>
        <taxon>Onygenales</taxon>
        <taxon>Ajellomycetaceae</taxon>
        <taxon>Blastomyces</taxon>
    </lineage>
</organism>
<feature type="signal peptide" evidence="1">
    <location>
        <begin position="1"/>
        <end position="24"/>
    </location>
</feature>
<reference evidence="3" key="1">
    <citation type="journal article" date="2015" name="PLoS Genet.">
        <title>The dynamic genome and transcriptome of the human fungal pathogen Blastomyces and close relative Emmonsia.</title>
        <authorList>
            <person name="Munoz J.F."/>
            <person name="Gauthier G.M."/>
            <person name="Desjardins C.A."/>
            <person name="Gallo J.E."/>
            <person name="Holder J."/>
            <person name="Sullivan T.D."/>
            <person name="Marty A.J."/>
            <person name="Carmen J.C."/>
            <person name="Chen Z."/>
            <person name="Ding L."/>
            <person name="Gujja S."/>
            <person name="Magrini V."/>
            <person name="Misas E."/>
            <person name="Mitreva M."/>
            <person name="Priest M."/>
            <person name="Saif S."/>
            <person name="Whiston E.A."/>
            <person name="Young S."/>
            <person name="Zeng Q."/>
            <person name="Goldman W.E."/>
            <person name="Mardis E.R."/>
            <person name="Taylor J.W."/>
            <person name="McEwen J.G."/>
            <person name="Clay O.K."/>
            <person name="Klein B.S."/>
            <person name="Cuomo C.A."/>
        </authorList>
    </citation>
    <scope>NUCLEOTIDE SEQUENCE [LARGE SCALE GENOMIC DNA]</scope>
    <source>
        <strain evidence="3">UAMH 139</strain>
    </source>
</reference>